<dbReference type="HAMAP" id="MF_00639">
    <property type="entry name" value="MurD"/>
    <property type="match status" value="1"/>
</dbReference>
<keyword evidence="5 9" id="KW-0132">Cell division</keyword>
<keyword evidence="14" id="KW-1185">Reference proteome</keyword>
<dbReference type="Gene3D" id="3.90.190.20">
    <property type="entry name" value="Mur ligase, C-terminal domain"/>
    <property type="match status" value="1"/>
</dbReference>
<evidence type="ECO:0000256" key="9">
    <source>
        <dbReference type="HAMAP-Rule" id="MF_00639"/>
    </source>
</evidence>
<evidence type="ECO:0000313" key="14">
    <source>
        <dbReference type="Proteomes" id="UP000215767"/>
    </source>
</evidence>
<feature type="domain" description="Mur ligase central" evidence="12">
    <location>
        <begin position="139"/>
        <end position="272"/>
    </location>
</feature>
<comment type="caution">
    <text evidence="13">The sequence shown here is derived from an EMBL/GenBank/DDBJ whole genome shotgun (WGS) entry which is preliminary data.</text>
</comment>
<dbReference type="EMBL" id="NEVS01000004">
    <property type="protein sequence ID" value="OZI62184.1"/>
    <property type="molecule type" value="Genomic_DNA"/>
</dbReference>
<comment type="subcellular location">
    <subcellularLocation>
        <location evidence="1 9 10">Cytoplasm</location>
    </subcellularLocation>
</comment>
<dbReference type="Proteomes" id="UP000215767">
    <property type="component" value="Unassembled WGS sequence"/>
</dbReference>
<dbReference type="NCBIfam" id="TIGR01087">
    <property type="entry name" value="murD"/>
    <property type="match status" value="1"/>
</dbReference>
<evidence type="ECO:0000256" key="1">
    <source>
        <dbReference type="ARBA" id="ARBA00004496"/>
    </source>
</evidence>
<dbReference type="Gene3D" id="3.40.1190.10">
    <property type="entry name" value="Mur-like, catalytic domain"/>
    <property type="match status" value="1"/>
</dbReference>
<keyword evidence="9 10" id="KW-0961">Cell wall biogenesis/degradation</keyword>
<dbReference type="InterPro" id="IPR005762">
    <property type="entry name" value="MurD"/>
</dbReference>
<keyword evidence="9 10" id="KW-0573">Peptidoglycan synthesis</keyword>
<evidence type="ECO:0000313" key="13">
    <source>
        <dbReference type="EMBL" id="OZI62184.1"/>
    </source>
</evidence>
<keyword evidence="9 10" id="KW-0133">Cell shape</keyword>
<dbReference type="OrthoDB" id="9809796at2"/>
<dbReference type="GO" id="GO:0051301">
    <property type="term" value="P:cell division"/>
    <property type="evidence" value="ECO:0007669"/>
    <property type="project" value="UniProtKB-KW"/>
</dbReference>
<dbReference type="InterPro" id="IPR036615">
    <property type="entry name" value="Mur_ligase_C_dom_sf"/>
</dbReference>
<comment type="function">
    <text evidence="9 10">Cell wall formation. Catalyzes the addition of glutamate to the nucleotide precursor UDP-N-acetylmuramoyl-L-alanine (UMA).</text>
</comment>
<feature type="binding site" evidence="9">
    <location>
        <begin position="141"/>
        <end position="147"/>
    </location>
    <ligand>
        <name>ATP</name>
        <dbReference type="ChEBI" id="CHEBI:30616"/>
    </ligand>
</feature>
<comment type="pathway">
    <text evidence="2 9 10">Cell wall biogenesis; peptidoglycan biosynthesis.</text>
</comment>
<dbReference type="Pfam" id="PF21799">
    <property type="entry name" value="MurD-like_N"/>
    <property type="match status" value="1"/>
</dbReference>
<dbReference type="Pfam" id="PF08245">
    <property type="entry name" value="Mur_ligase_M"/>
    <property type="match status" value="1"/>
</dbReference>
<keyword evidence="4 9" id="KW-0436">Ligase</keyword>
<organism evidence="13 14">
    <name type="scientific">Bordetella genomosp. 11</name>
    <dbReference type="NCBI Taxonomy" id="1416808"/>
    <lineage>
        <taxon>Bacteria</taxon>
        <taxon>Pseudomonadati</taxon>
        <taxon>Pseudomonadota</taxon>
        <taxon>Betaproteobacteria</taxon>
        <taxon>Burkholderiales</taxon>
        <taxon>Alcaligenaceae</taxon>
        <taxon>Bordetella</taxon>
    </lineage>
</organism>
<evidence type="ECO:0000259" key="12">
    <source>
        <dbReference type="Pfam" id="PF08245"/>
    </source>
</evidence>
<dbReference type="InterPro" id="IPR018109">
    <property type="entry name" value="Folylpolyglutamate_synth_CS"/>
</dbReference>
<dbReference type="SUPFAM" id="SSF51984">
    <property type="entry name" value="MurCD N-terminal domain"/>
    <property type="match status" value="1"/>
</dbReference>
<dbReference type="SUPFAM" id="SSF53244">
    <property type="entry name" value="MurD-like peptide ligases, peptide-binding domain"/>
    <property type="match status" value="1"/>
</dbReference>
<dbReference type="GO" id="GO:0004326">
    <property type="term" value="F:tetrahydrofolylpolyglutamate synthase activity"/>
    <property type="evidence" value="ECO:0007669"/>
    <property type="project" value="InterPro"/>
</dbReference>
<dbReference type="UniPathway" id="UPA00219"/>
<dbReference type="Gene3D" id="3.40.50.720">
    <property type="entry name" value="NAD(P)-binding Rossmann-like Domain"/>
    <property type="match status" value="1"/>
</dbReference>
<evidence type="ECO:0000256" key="7">
    <source>
        <dbReference type="ARBA" id="ARBA00022840"/>
    </source>
</evidence>
<dbReference type="PANTHER" id="PTHR43692">
    <property type="entry name" value="UDP-N-ACETYLMURAMOYLALANINE--D-GLUTAMATE LIGASE"/>
    <property type="match status" value="1"/>
</dbReference>
<evidence type="ECO:0000256" key="10">
    <source>
        <dbReference type="RuleBase" id="RU003664"/>
    </source>
</evidence>
<name>A0A261UJU3_9BORD</name>
<evidence type="ECO:0000256" key="2">
    <source>
        <dbReference type="ARBA" id="ARBA00004752"/>
    </source>
</evidence>
<dbReference type="GO" id="GO:0009252">
    <property type="term" value="P:peptidoglycan biosynthetic process"/>
    <property type="evidence" value="ECO:0007669"/>
    <property type="project" value="UniProtKB-UniRule"/>
</dbReference>
<feature type="domain" description="Mur ligase C-terminal" evidence="11">
    <location>
        <begin position="371"/>
        <end position="483"/>
    </location>
</feature>
<evidence type="ECO:0000256" key="5">
    <source>
        <dbReference type="ARBA" id="ARBA00022618"/>
    </source>
</evidence>
<gene>
    <name evidence="9" type="primary">murD</name>
    <name evidence="13" type="ORF">CAL28_23495</name>
</gene>
<proteinExistence type="inferred from homology"/>
<dbReference type="InterPro" id="IPR036565">
    <property type="entry name" value="Mur-like_cat_sf"/>
</dbReference>
<dbReference type="InterPro" id="IPR013221">
    <property type="entry name" value="Mur_ligase_cen"/>
</dbReference>
<dbReference type="GO" id="GO:0008764">
    <property type="term" value="F:UDP-N-acetylmuramoylalanine-D-glutamate ligase activity"/>
    <property type="evidence" value="ECO:0007669"/>
    <property type="project" value="UniProtKB-UniRule"/>
</dbReference>
<evidence type="ECO:0000259" key="11">
    <source>
        <dbReference type="Pfam" id="PF02875"/>
    </source>
</evidence>
<dbReference type="SUPFAM" id="SSF53623">
    <property type="entry name" value="MurD-like peptide ligases, catalytic domain"/>
    <property type="match status" value="1"/>
</dbReference>
<dbReference type="InterPro" id="IPR004101">
    <property type="entry name" value="Mur_ligase_C"/>
</dbReference>
<accession>A0A261UJU3</accession>
<dbReference type="RefSeq" id="WP_094843566.1">
    <property type="nucleotide sequence ID" value="NZ_NEVS01000004.1"/>
</dbReference>
<keyword evidence="3 9" id="KW-0963">Cytoplasm</keyword>
<dbReference type="PANTHER" id="PTHR43692:SF1">
    <property type="entry name" value="UDP-N-ACETYLMURAMOYLALANINE--D-GLUTAMATE LIGASE"/>
    <property type="match status" value="1"/>
</dbReference>
<dbReference type="EC" id="6.3.2.9" evidence="9 10"/>
<dbReference type="Pfam" id="PF02875">
    <property type="entry name" value="Mur_ligase_C"/>
    <property type="match status" value="1"/>
</dbReference>
<dbReference type="GO" id="GO:0005737">
    <property type="term" value="C:cytoplasm"/>
    <property type="evidence" value="ECO:0007669"/>
    <property type="project" value="UniProtKB-SubCell"/>
</dbReference>
<dbReference type="GO" id="GO:0071555">
    <property type="term" value="P:cell wall organization"/>
    <property type="evidence" value="ECO:0007669"/>
    <property type="project" value="UniProtKB-KW"/>
</dbReference>
<evidence type="ECO:0000256" key="4">
    <source>
        <dbReference type="ARBA" id="ARBA00022598"/>
    </source>
</evidence>
<keyword evidence="7 9" id="KW-0067">ATP-binding</keyword>
<comment type="catalytic activity">
    <reaction evidence="9 10">
        <text>UDP-N-acetyl-alpha-D-muramoyl-L-alanine + D-glutamate + ATP = UDP-N-acetyl-alpha-D-muramoyl-L-alanyl-D-glutamate + ADP + phosphate + H(+)</text>
        <dbReference type="Rhea" id="RHEA:16429"/>
        <dbReference type="ChEBI" id="CHEBI:15378"/>
        <dbReference type="ChEBI" id="CHEBI:29986"/>
        <dbReference type="ChEBI" id="CHEBI:30616"/>
        <dbReference type="ChEBI" id="CHEBI:43474"/>
        <dbReference type="ChEBI" id="CHEBI:83898"/>
        <dbReference type="ChEBI" id="CHEBI:83900"/>
        <dbReference type="ChEBI" id="CHEBI:456216"/>
        <dbReference type="EC" id="6.3.2.9"/>
    </reaction>
</comment>
<evidence type="ECO:0000256" key="3">
    <source>
        <dbReference type="ARBA" id="ARBA00022490"/>
    </source>
</evidence>
<dbReference type="AlphaFoldDB" id="A0A261UJU3"/>
<dbReference type="GO" id="GO:0008360">
    <property type="term" value="P:regulation of cell shape"/>
    <property type="evidence" value="ECO:0007669"/>
    <property type="project" value="UniProtKB-KW"/>
</dbReference>
<evidence type="ECO:0000256" key="8">
    <source>
        <dbReference type="ARBA" id="ARBA00023306"/>
    </source>
</evidence>
<keyword evidence="8 9" id="KW-0131">Cell cycle</keyword>
<evidence type="ECO:0000256" key="6">
    <source>
        <dbReference type="ARBA" id="ARBA00022741"/>
    </source>
</evidence>
<sequence length="514" mass="54174">MSATESSVSDTPRVLILGLGETGIAAARWCARSGARLRIADTREAPGGLAQLRAVFDGMPAQEQPDYRLGCDSFDAALLDGVSQVVISPGLAPGQPPAQALLAEAEKQGVEVVGEIELFARALAMLAESRDYRPRLVAVTGTNGKTTVTALTRSMIEASGMTVRAAGNIGPAALTALMDALDNNALPQAWVLELSSFQLHATHSLTADAAVVLNVTQDHLDWHGDMQAYAQAKGRLLTMARIAVVNRDDPFTVGMVESLDHQRVRSFGRDQPVLVGDLGLEQGPGVAWLTACEASDFDIPMATPARRKKDAPPPPRPAGRVSRLMPVDALHIRGIHNATNTLAALALGRALEIGWGPMLRAAREYAGEPNRVEFVRRIADVDFINDSKGTNVGATVAALEGLGQPVVLIAGGLGKGQDFSPLVAPVARHARALVLIGQDGPEIGKALATAGVACVQASDMRDAVRQAMTLAKPGDAVLLSPACASMDMFRNYVHRGQVFAQEAQDLALDRGEVA</sequence>
<keyword evidence="6 9" id="KW-0547">Nucleotide-binding</keyword>
<protein>
    <recommendedName>
        <fullName evidence="9 10">UDP-N-acetylmuramoylalanine--D-glutamate ligase</fullName>
        <ecNumber evidence="9 10">6.3.2.9</ecNumber>
    </recommendedName>
    <alternativeName>
        <fullName evidence="9">D-glutamic acid-adding enzyme</fullName>
    </alternativeName>
    <alternativeName>
        <fullName evidence="9">UDP-N-acetylmuramoyl-L-alanyl-D-glutamate synthetase</fullName>
    </alternativeName>
</protein>
<dbReference type="PROSITE" id="PS01011">
    <property type="entry name" value="FOLYLPOLYGLU_SYNT_1"/>
    <property type="match status" value="1"/>
</dbReference>
<reference evidence="14" key="1">
    <citation type="submission" date="2017-05" db="EMBL/GenBank/DDBJ databases">
        <title>Complete and WGS of Bordetella genogroups.</title>
        <authorList>
            <person name="Spilker T."/>
            <person name="Lipuma J."/>
        </authorList>
    </citation>
    <scope>NUCLEOTIDE SEQUENCE [LARGE SCALE GENOMIC DNA]</scope>
    <source>
        <strain evidence="14">AU8856</strain>
    </source>
</reference>
<comment type="similarity">
    <text evidence="9">Belongs to the MurCDEF family.</text>
</comment>
<dbReference type="GO" id="GO:0005524">
    <property type="term" value="F:ATP binding"/>
    <property type="evidence" value="ECO:0007669"/>
    <property type="project" value="UniProtKB-UniRule"/>
</dbReference>